<feature type="region of interest" description="Disordered" evidence="1">
    <location>
        <begin position="145"/>
        <end position="175"/>
    </location>
</feature>
<evidence type="ECO:0000313" key="3">
    <source>
        <dbReference type="Proteomes" id="UP001215598"/>
    </source>
</evidence>
<gene>
    <name evidence="2" type="ORF">B0H16DRAFT_1724777</name>
</gene>
<keyword evidence="3" id="KW-1185">Reference proteome</keyword>
<name>A0AAD7ISX8_9AGAR</name>
<protein>
    <submittedName>
        <fullName evidence="2">Uncharacterized protein</fullName>
    </submittedName>
</protein>
<accession>A0AAD7ISX8</accession>
<dbReference type="AlphaFoldDB" id="A0AAD7ISX8"/>
<dbReference type="Proteomes" id="UP001215598">
    <property type="component" value="Unassembled WGS sequence"/>
</dbReference>
<reference evidence="2" key="1">
    <citation type="submission" date="2023-03" db="EMBL/GenBank/DDBJ databases">
        <title>Massive genome expansion in bonnet fungi (Mycena s.s.) driven by repeated elements and novel gene families across ecological guilds.</title>
        <authorList>
            <consortium name="Lawrence Berkeley National Laboratory"/>
            <person name="Harder C.B."/>
            <person name="Miyauchi S."/>
            <person name="Viragh M."/>
            <person name="Kuo A."/>
            <person name="Thoen E."/>
            <person name="Andreopoulos B."/>
            <person name="Lu D."/>
            <person name="Skrede I."/>
            <person name="Drula E."/>
            <person name="Henrissat B."/>
            <person name="Morin E."/>
            <person name="Kohler A."/>
            <person name="Barry K."/>
            <person name="LaButti K."/>
            <person name="Morin E."/>
            <person name="Salamov A."/>
            <person name="Lipzen A."/>
            <person name="Mereny Z."/>
            <person name="Hegedus B."/>
            <person name="Baldrian P."/>
            <person name="Stursova M."/>
            <person name="Weitz H."/>
            <person name="Taylor A."/>
            <person name="Grigoriev I.V."/>
            <person name="Nagy L.G."/>
            <person name="Martin F."/>
            <person name="Kauserud H."/>
        </authorList>
    </citation>
    <scope>NUCLEOTIDE SEQUENCE</scope>
    <source>
        <strain evidence="2">CBHHK182m</strain>
    </source>
</reference>
<organism evidence="2 3">
    <name type="scientific">Mycena metata</name>
    <dbReference type="NCBI Taxonomy" id="1033252"/>
    <lineage>
        <taxon>Eukaryota</taxon>
        <taxon>Fungi</taxon>
        <taxon>Dikarya</taxon>
        <taxon>Basidiomycota</taxon>
        <taxon>Agaricomycotina</taxon>
        <taxon>Agaricomycetes</taxon>
        <taxon>Agaricomycetidae</taxon>
        <taxon>Agaricales</taxon>
        <taxon>Marasmiineae</taxon>
        <taxon>Mycenaceae</taxon>
        <taxon>Mycena</taxon>
    </lineage>
</organism>
<evidence type="ECO:0000313" key="2">
    <source>
        <dbReference type="EMBL" id="KAJ7749887.1"/>
    </source>
</evidence>
<dbReference type="EMBL" id="JARKIB010000067">
    <property type="protein sequence ID" value="KAJ7749887.1"/>
    <property type="molecule type" value="Genomic_DNA"/>
</dbReference>
<comment type="caution">
    <text evidence="2">The sequence shown here is derived from an EMBL/GenBank/DDBJ whole genome shotgun (WGS) entry which is preliminary data.</text>
</comment>
<sequence length="189" mass="21468">MSDHNYTLRPSSHTFWQDFHYRRQRRSRALRGSSDDGSHLPASAIPTAHPIVTFIPNRAVPIFTHIQNDGSLVTSSDPLSIRPVQGYRTINQAHARRDPGPPLVQPPGGYRYSSELTRRIEARQQAQPSAEELLLQRLQLGLRRGDANINPTHPSFKASEDRPEERRRRRGTKTTSRCVNAFGIAEFCH</sequence>
<evidence type="ECO:0000256" key="1">
    <source>
        <dbReference type="SAM" id="MobiDB-lite"/>
    </source>
</evidence>
<proteinExistence type="predicted"/>